<evidence type="ECO:0000313" key="3">
    <source>
        <dbReference type="Proteomes" id="UP000630923"/>
    </source>
</evidence>
<sequence length="136" mass="14577">MSIGRFIGAVVLSYVLFAILYMIGGMFVYADAMATNAALMRSMDDPFIAFSHIGHLFQTMVLVWIFFSGFDTADVKKGAFFGLMVGVFMAGSNMVWMAGLNLNTAPLVPMIINDLVAFSAVGAVLAKVFGKPAATD</sequence>
<feature type="transmembrane region" description="Helical" evidence="1">
    <location>
        <begin position="7"/>
        <end position="27"/>
    </location>
</feature>
<dbReference type="RefSeq" id="WP_191250378.1">
    <property type="nucleotide sequence ID" value="NZ_BNCI01000001.1"/>
</dbReference>
<keyword evidence="1" id="KW-0812">Transmembrane</keyword>
<comment type="caution">
    <text evidence="2">The sequence shown here is derived from an EMBL/GenBank/DDBJ whole genome shotgun (WGS) entry which is preliminary data.</text>
</comment>
<keyword evidence="1" id="KW-1133">Transmembrane helix</keyword>
<feature type="transmembrane region" description="Helical" evidence="1">
    <location>
        <begin position="79"/>
        <end position="98"/>
    </location>
</feature>
<feature type="transmembrane region" description="Helical" evidence="1">
    <location>
        <begin position="110"/>
        <end position="130"/>
    </location>
</feature>
<dbReference type="AlphaFoldDB" id="A0A919AQL1"/>
<protein>
    <submittedName>
        <fullName evidence="2">Uncharacterized protein</fullName>
    </submittedName>
</protein>
<name>A0A919AQL1_9PROT</name>
<evidence type="ECO:0000313" key="2">
    <source>
        <dbReference type="EMBL" id="GHF17120.1"/>
    </source>
</evidence>
<accession>A0A919AQL1</accession>
<reference evidence="2" key="2">
    <citation type="submission" date="2020-09" db="EMBL/GenBank/DDBJ databases">
        <authorList>
            <person name="Sun Q."/>
            <person name="Kim S."/>
        </authorList>
    </citation>
    <scope>NUCLEOTIDE SEQUENCE</scope>
    <source>
        <strain evidence="2">KCTC 42590</strain>
    </source>
</reference>
<reference evidence="2" key="1">
    <citation type="journal article" date="2014" name="Int. J. Syst. Evol. Microbiol.">
        <title>Complete genome sequence of Corynebacterium casei LMG S-19264T (=DSM 44701T), isolated from a smear-ripened cheese.</title>
        <authorList>
            <consortium name="US DOE Joint Genome Institute (JGI-PGF)"/>
            <person name="Walter F."/>
            <person name="Albersmeier A."/>
            <person name="Kalinowski J."/>
            <person name="Ruckert C."/>
        </authorList>
    </citation>
    <scope>NUCLEOTIDE SEQUENCE</scope>
    <source>
        <strain evidence="2">KCTC 42590</strain>
    </source>
</reference>
<keyword evidence="3" id="KW-1185">Reference proteome</keyword>
<keyword evidence="1" id="KW-0472">Membrane</keyword>
<dbReference type="EMBL" id="BNCI01000001">
    <property type="protein sequence ID" value="GHF17120.1"/>
    <property type="molecule type" value="Genomic_DNA"/>
</dbReference>
<gene>
    <name evidence="2" type="ORF">GCM10017044_09360</name>
</gene>
<evidence type="ECO:0000256" key="1">
    <source>
        <dbReference type="SAM" id="Phobius"/>
    </source>
</evidence>
<organism evidence="2 3">
    <name type="scientific">Kordiimonas sediminis</name>
    <dbReference type="NCBI Taxonomy" id="1735581"/>
    <lineage>
        <taxon>Bacteria</taxon>
        <taxon>Pseudomonadati</taxon>
        <taxon>Pseudomonadota</taxon>
        <taxon>Alphaproteobacteria</taxon>
        <taxon>Kordiimonadales</taxon>
        <taxon>Kordiimonadaceae</taxon>
        <taxon>Kordiimonas</taxon>
    </lineage>
</organism>
<proteinExistence type="predicted"/>
<dbReference type="Proteomes" id="UP000630923">
    <property type="component" value="Unassembled WGS sequence"/>
</dbReference>
<feature type="transmembrane region" description="Helical" evidence="1">
    <location>
        <begin position="47"/>
        <end position="67"/>
    </location>
</feature>